<dbReference type="InterPro" id="IPR010982">
    <property type="entry name" value="Lambda_DNA-bd_dom_sf"/>
</dbReference>
<reference evidence="4" key="1">
    <citation type="journal article" date="2019" name="Int. J. Syst. Evol. Microbiol.">
        <title>The Global Catalogue of Microorganisms (GCM) 10K type strain sequencing project: providing services to taxonomists for standard genome sequencing and annotation.</title>
        <authorList>
            <consortium name="The Broad Institute Genomics Platform"/>
            <consortium name="The Broad Institute Genome Sequencing Center for Infectious Disease"/>
            <person name="Wu L."/>
            <person name="Ma J."/>
        </authorList>
    </citation>
    <scope>NUCLEOTIDE SEQUENCE [LARGE SCALE GENOMIC DNA]</scope>
    <source>
        <strain evidence="4">CCUG 61889</strain>
    </source>
</reference>
<dbReference type="PROSITE" id="PS50943">
    <property type="entry name" value="HTH_CROC1"/>
    <property type="match status" value="1"/>
</dbReference>
<name>A0ABV8B952_9BACI</name>
<proteinExistence type="predicted"/>
<dbReference type="Proteomes" id="UP001595752">
    <property type="component" value="Unassembled WGS sequence"/>
</dbReference>
<accession>A0ABV8B952</accession>
<dbReference type="Pfam" id="PF01381">
    <property type="entry name" value="HTH_3"/>
    <property type="match status" value="1"/>
</dbReference>
<sequence length="149" mass="17516">MYQERMVIELSNLAYNLRFYRENAGLTQGELAEHLNISRSTLSKWERNHQEPSLRDVIVLCDFFQISLDQLVGRKQKKRKQETLQEIQSTYDFIDNPLNDNAHSLLLFLKEYPKIENQLQQLSKLPSKSQKKLLPLIQALLEKAVAMEK</sequence>
<dbReference type="CDD" id="cd00093">
    <property type="entry name" value="HTH_XRE"/>
    <property type="match status" value="1"/>
</dbReference>
<dbReference type="Gene3D" id="1.10.260.40">
    <property type="entry name" value="lambda repressor-like DNA-binding domains"/>
    <property type="match status" value="1"/>
</dbReference>
<gene>
    <name evidence="3" type="ORF">ACFOU2_24340</name>
</gene>
<dbReference type="InterPro" id="IPR001387">
    <property type="entry name" value="Cro/C1-type_HTH"/>
</dbReference>
<dbReference type="EMBL" id="JBHRZT010000073">
    <property type="protein sequence ID" value="MFC3886450.1"/>
    <property type="molecule type" value="Genomic_DNA"/>
</dbReference>
<dbReference type="SUPFAM" id="SSF47413">
    <property type="entry name" value="lambda repressor-like DNA-binding domains"/>
    <property type="match status" value="1"/>
</dbReference>
<evidence type="ECO:0000313" key="4">
    <source>
        <dbReference type="Proteomes" id="UP001595752"/>
    </source>
</evidence>
<protein>
    <submittedName>
        <fullName evidence="3">Helix-turn-helix domain-containing protein</fullName>
    </submittedName>
</protein>
<dbReference type="PANTHER" id="PTHR46558:SF13">
    <property type="entry name" value="HTH-TYPE TRANSCRIPTIONAL REGULATOR IMMR"/>
    <property type="match status" value="1"/>
</dbReference>
<evidence type="ECO:0000259" key="2">
    <source>
        <dbReference type="PROSITE" id="PS50943"/>
    </source>
</evidence>
<dbReference type="PANTHER" id="PTHR46558">
    <property type="entry name" value="TRACRIPTIONAL REGULATORY PROTEIN-RELATED-RELATED"/>
    <property type="match status" value="1"/>
</dbReference>
<organism evidence="3 4">
    <name type="scientific">Bacillus songklensis</name>
    <dbReference type="NCBI Taxonomy" id="1069116"/>
    <lineage>
        <taxon>Bacteria</taxon>
        <taxon>Bacillati</taxon>
        <taxon>Bacillota</taxon>
        <taxon>Bacilli</taxon>
        <taxon>Bacillales</taxon>
        <taxon>Bacillaceae</taxon>
        <taxon>Bacillus</taxon>
    </lineage>
</organism>
<evidence type="ECO:0000256" key="1">
    <source>
        <dbReference type="ARBA" id="ARBA00023125"/>
    </source>
</evidence>
<evidence type="ECO:0000313" key="3">
    <source>
        <dbReference type="EMBL" id="MFC3886450.1"/>
    </source>
</evidence>
<dbReference type="SMART" id="SM00530">
    <property type="entry name" value="HTH_XRE"/>
    <property type="match status" value="1"/>
</dbReference>
<keyword evidence="4" id="KW-1185">Reference proteome</keyword>
<comment type="caution">
    <text evidence="3">The sequence shown here is derived from an EMBL/GenBank/DDBJ whole genome shotgun (WGS) entry which is preliminary data.</text>
</comment>
<feature type="domain" description="HTH cro/C1-type" evidence="2">
    <location>
        <begin position="17"/>
        <end position="71"/>
    </location>
</feature>
<keyword evidence="1" id="KW-0238">DNA-binding</keyword>